<name>A0A1Y2JFT0_BRAJP</name>
<evidence type="ECO:0000313" key="5">
    <source>
        <dbReference type="Proteomes" id="UP000193335"/>
    </source>
</evidence>
<dbReference type="InterPro" id="IPR036388">
    <property type="entry name" value="WH-like_DNA-bd_sf"/>
</dbReference>
<evidence type="ECO:0000313" key="4">
    <source>
        <dbReference type="EMBL" id="OSJ26585.1"/>
    </source>
</evidence>
<feature type="DNA-binding region" description="OmpR/PhoB-type" evidence="2">
    <location>
        <begin position="17"/>
        <end position="116"/>
    </location>
</feature>
<organism evidence="4 5">
    <name type="scientific">Bradyrhizobium japonicum</name>
    <dbReference type="NCBI Taxonomy" id="375"/>
    <lineage>
        <taxon>Bacteria</taxon>
        <taxon>Pseudomonadati</taxon>
        <taxon>Pseudomonadota</taxon>
        <taxon>Alphaproteobacteria</taxon>
        <taxon>Hyphomicrobiales</taxon>
        <taxon>Nitrobacteraceae</taxon>
        <taxon>Bradyrhizobium</taxon>
    </lineage>
</organism>
<reference evidence="4 5" key="1">
    <citation type="submission" date="2017-03" db="EMBL/GenBank/DDBJ databases">
        <title>Whole genome sequences of fourteen strains of Bradyrhizobium canariense and one strain of Bradyrhizobium japonicum isolated from Lupinus (Papilionoideae: Genisteae) species in Algeria.</title>
        <authorList>
            <person name="Crovadore J."/>
            <person name="Chekireb D."/>
            <person name="Brachmann A."/>
            <person name="Chablais R."/>
            <person name="Cochard B."/>
            <person name="Lefort F."/>
        </authorList>
    </citation>
    <scope>NUCLEOTIDE SEQUENCE [LARGE SCALE GENOMIC DNA]</scope>
    <source>
        <strain evidence="4 5">UBMA197</strain>
    </source>
</reference>
<evidence type="ECO:0000259" key="3">
    <source>
        <dbReference type="PROSITE" id="PS51755"/>
    </source>
</evidence>
<dbReference type="EMBL" id="NAFL01000276">
    <property type="protein sequence ID" value="OSJ26585.1"/>
    <property type="molecule type" value="Genomic_DNA"/>
</dbReference>
<protein>
    <recommendedName>
        <fullName evidence="3">OmpR/PhoB-type domain-containing protein</fullName>
    </recommendedName>
</protein>
<dbReference type="GO" id="GO:0003677">
    <property type="term" value="F:DNA binding"/>
    <property type="evidence" value="ECO:0007669"/>
    <property type="project" value="UniProtKB-UniRule"/>
</dbReference>
<dbReference type="InterPro" id="IPR016032">
    <property type="entry name" value="Sig_transdc_resp-reg_C-effctor"/>
</dbReference>
<dbReference type="RefSeq" id="WP_085403778.1">
    <property type="nucleotide sequence ID" value="NZ_NAFL01000276.1"/>
</dbReference>
<sequence>MFGAAPRWVIPTTCERNDVASFGPLRLLIAERLLEKAGEPLELGGRALDILITLVERAGEVVTPKELISRVWPDVIVEEANLRVHISGLRKALEMGAMAPVTSQMSPGEATASWLQ</sequence>
<dbReference type="Proteomes" id="UP000193335">
    <property type="component" value="Unassembled WGS sequence"/>
</dbReference>
<feature type="domain" description="OmpR/PhoB-type" evidence="3">
    <location>
        <begin position="17"/>
        <end position="116"/>
    </location>
</feature>
<evidence type="ECO:0000256" key="1">
    <source>
        <dbReference type="ARBA" id="ARBA00023125"/>
    </source>
</evidence>
<keyword evidence="1 2" id="KW-0238">DNA-binding</keyword>
<dbReference type="InterPro" id="IPR001867">
    <property type="entry name" value="OmpR/PhoB-type_DNA-bd"/>
</dbReference>
<gene>
    <name evidence="4" type="ORF">BSZ19_35565</name>
</gene>
<dbReference type="SMART" id="SM00862">
    <property type="entry name" value="Trans_reg_C"/>
    <property type="match status" value="1"/>
</dbReference>
<comment type="caution">
    <text evidence="4">The sequence shown here is derived from an EMBL/GenBank/DDBJ whole genome shotgun (WGS) entry which is preliminary data.</text>
</comment>
<dbReference type="CDD" id="cd00383">
    <property type="entry name" value="trans_reg_C"/>
    <property type="match status" value="1"/>
</dbReference>
<evidence type="ECO:0000256" key="2">
    <source>
        <dbReference type="PROSITE-ProRule" id="PRU01091"/>
    </source>
</evidence>
<dbReference type="PROSITE" id="PS51755">
    <property type="entry name" value="OMPR_PHOB"/>
    <property type="match status" value="1"/>
</dbReference>
<proteinExistence type="predicted"/>
<dbReference type="AlphaFoldDB" id="A0A1Y2JFT0"/>
<dbReference type="Gene3D" id="1.10.10.10">
    <property type="entry name" value="Winged helix-like DNA-binding domain superfamily/Winged helix DNA-binding domain"/>
    <property type="match status" value="1"/>
</dbReference>
<dbReference type="Pfam" id="PF00486">
    <property type="entry name" value="Trans_reg_C"/>
    <property type="match status" value="1"/>
</dbReference>
<dbReference type="GO" id="GO:0006355">
    <property type="term" value="P:regulation of DNA-templated transcription"/>
    <property type="evidence" value="ECO:0007669"/>
    <property type="project" value="InterPro"/>
</dbReference>
<dbReference type="SUPFAM" id="SSF46894">
    <property type="entry name" value="C-terminal effector domain of the bipartite response regulators"/>
    <property type="match status" value="1"/>
</dbReference>
<accession>A0A1Y2JFT0</accession>
<dbReference type="GO" id="GO:0000160">
    <property type="term" value="P:phosphorelay signal transduction system"/>
    <property type="evidence" value="ECO:0007669"/>
    <property type="project" value="InterPro"/>
</dbReference>